<evidence type="ECO:0000313" key="1">
    <source>
        <dbReference type="EMBL" id="CAG8762558.1"/>
    </source>
</evidence>
<name>A0ABN7VEH1_GIGMA</name>
<protein>
    <submittedName>
        <fullName evidence="1">35790_t:CDS:1</fullName>
    </submittedName>
</protein>
<accession>A0ABN7VEH1</accession>
<gene>
    <name evidence="1" type="ORF">GMARGA_LOCUS17651</name>
</gene>
<organism evidence="1 2">
    <name type="scientific">Gigaspora margarita</name>
    <dbReference type="NCBI Taxonomy" id="4874"/>
    <lineage>
        <taxon>Eukaryota</taxon>
        <taxon>Fungi</taxon>
        <taxon>Fungi incertae sedis</taxon>
        <taxon>Mucoromycota</taxon>
        <taxon>Glomeromycotina</taxon>
        <taxon>Glomeromycetes</taxon>
        <taxon>Diversisporales</taxon>
        <taxon>Gigasporaceae</taxon>
        <taxon>Gigaspora</taxon>
    </lineage>
</organism>
<dbReference type="EMBL" id="CAJVQB010013506">
    <property type="protein sequence ID" value="CAG8762558.1"/>
    <property type="molecule type" value="Genomic_DNA"/>
</dbReference>
<proteinExistence type="predicted"/>
<sequence length="112" mass="12828">IVANALPMKIINENIPIINGPKPVDQANFVNTKLSSYNVKNRSLTERRILADLEIKGLLKKLGLINPSLADKWCQFFNNCSIEIIESNLIYLDDLIFYELHFNSKITIHKMV</sequence>
<comment type="caution">
    <text evidence="1">The sequence shown here is derived from an EMBL/GenBank/DDBJ whole genome shotgun (WGS) entry which is preliminary data.</text>
</comment>
<dbReference type="Proteomes" id="UP000789901">
    <property type="component" value="Unassembled WGS sequence"/>
</dbReference>
<feature type="non-terminal residue" evidence="1">
    <location>
        <position position="1"/>
    </location>
</feature>
<keyword evidence="2" id="KW-1185">Reference proteome</keyword>
<evidence type="ECO:0000313" key="2">
    <source>
        <dbReference type="Proteomes" id="UP000789901"/>
    </source>
</evidence>
<reference evidence="1 2" key="1">
    <citation type="submission" date="2021-06" db="EMBL/GenBank/DDBJ databases">
        <authorList>
            <person name="Kallberg Y."/>
            <person name="Tangrot J."/>
            <person name="Rosling A."/>
        </authorList>
    </citation>
    <scope>NUCLEOTIDE SEQUENCE [LARGE SCALE GENOMIC DNA]</scope>
    <source>
        <strain evidence="1 2">120-4 pot B 10/14</strain>
    </source>
</reference>